<dbReference type="EMBL" id="JABSTQ010010299">
    <property type="protein sequence ID" value="KAG0421916.1"/>
    <property type="molecule type" value="Genomic_DNA"/>
</dbReference>
<keyword evidence="2" id="KW-1185">Reference proteome</keyword>
<accession>A0AC60PND3</accession>
<comment type="caution">
    <text evidence="1">The sequence shown here is derived from an EMBL/GenBank/DDBJ whole genome shotgun (WGS) entry which is preliminary data.</text>
</comment>
<name>A0AC60PND3_IXOPE</name>
<dbReference type="Proteomes" id="UP000805193">
    <property type="component" value="Unassembled WGS sequence"/>
</dbReference>
<organism evidence="1 2">
    <name type="scientific">Ixodes persulcatus</name>
    <name type="common">Taiga tick</name>
    <dbReference type="NCBI Taxonomy" id="34615"/>
    <lineage>
        <taxon>Eukaryota</taxon>
        <taxon>Metazoa</taxon>
        <taxon>Ecdysozoa</taxon>
        <taxon>Arthropoda</taxon>
        <taxon>Chelicerata</taxon>
        <taxon>Arachnida</taxon>
        <taxon>Acari</taxon>
        <taxon>Parasitiformes</taxon>
        <taxon>Ixodida</taxon>
        <taxon>Ixodoidea</taxon>
        <taxon>Ixodidae</taxon>
        <taxon>Ixodinae</taxon>
        <taxon>Ixodes</taxon>
    </lineage>
</organism>
<reference evidence="1 2" key="1">
    <citation type="journal article" date="2020" name="Cell">
        <title>Large-Scale Comparative Analyses of Tick Genomes Elucidate Their Genetic Diversity and Vector Capacities.</title>
        <authorList>
            <consortium name="Tick Genome and Microbiome Consortium (TIGMIC)"/>
            <person name="Jia N."/>
            <person name="Wang J."/>
            <person name="Shi W."/>
            <person name="Du L."/>
            <person name="Sun Y."/>
            <person name="Zhan W."/>
            <person name="Jiang J.F."/>
            <person name="Wang Q."/>
            <person name="Zhang B."/>
            <person name="Ji P."/>
            <person name="Bell-Sakyi L."/>
            <person name="Cui X.M."/>
            <person name="Yuan T.T."/>
            <person name="Jiang B.G."/>
            <person name="Yang W.F."/>
            <person name="Lam T.T."/>
            <person name="Chang Q.C."/>
            <person name="Ding S.J."/>
            <person name="Wang X.J."/>
            <person name="Zhu J.G."/>
            <person name="Ruan X.D."/>
            <person name="Zhao L."/>
            <person name="Wei J.T."/>
            <person name="Ye R.Z."/>
            <person name="Que T.C."/>
            <person name="Du C.H."/>
            <person name="Zhou Y.H."/>
            <person name="Cheng J.X."/>
            <person name="Dai P.F."/>
            <person name="Guo W.B."/>
            <person name="Han X.H."/>
            <person name="Huang E.J."/>
            <person name="Li L.F."/>
            <person name="Wei W."/>
            <person name="Gao Y.C."/>
            <person name="Liu J.Z."/>
            <person name="Shao H.Z."/>
            <person name="Wang X."/>
            <person name="Wang C.C."/>
            <person name="Yang T.C."/>
            <person name="Huo Q.B."/>
            <person name="Li W."/>
            <person name="Chen H.Y."/>
            <person name="Chen S.E."/>
            <person name="Zhou L.G."/>
            <person name="Ni X.B."/>
            <person name="Tian J.H."/>
            <person name="Sheng Y."/>
            <person name="Liu T."/>
            <person name="Pan Y.S."/>
            <person name="Xia L.Y."/>
            <person name="Li J."/>
            <person name="Zhao F."/>
            <person name="Cao W.C."/>
        </authorList>
    </citation>
    <scope>NUCLEOTIDE SEQUENCE [LARGE SCALE GENOMIC DNA]</scope>
    <source>
        <strain evidence="1">Iper-2018</strain>
    </source>
</reference>
<protein>
    <submittedName>
        <fullName evidence="1">Uncharacterized protein</fullName>
    </submittedName>
</protein>
<evidence type="ECO:0000313" key="2">
    <source>
        <dbReference type="Proteomes" id="UP000805193"/>
    </source>
</evidence>
<evidence type="ECO:0000313" key="1">
    <source>
        <dbReference type="EMBL" id="KAG0421916.1"/>
    </source>
</evidence>
<sequence>MSSPEGPVEGPPWPRNPLAKRKMSVVHGPLVPRPPPSPPLGSPPPCPGQLSMPSTVYGSPGRRLEDTLAGLRLAPPRETVVVRAPRATPKPKVTSPQILEQHISKIISENAAIVETLDPLWTKRYMRSTAGETPNGGRKWSLDPGSVPRKGGPRRVSEGADPRGGSIIRDLLLRGEGGAATASEGACPKCGIWFRSGATLEVHLDHYCKAPNPPPKKRKISEPPLSRAPRTEEPPAAAPRPQRPTSLALGASALVGSTLVSPETPRPKKHCLQLYINGHAYTYLGLKCSTRSTYCCIYRPQPMYVAQEAHPGLSMYSDWRLVPAAAPLPGVSHQQLLSHYDSRQWLHGGPTLSACGGTPLVTHSSYWLFRSRGPPKDAASTEETSEPAAATESAASHATPWAPETPQWTVQDTSSQGGDQAGILAGSEGGTRERRSQDMIIDIQERIQETAQEPIHEPIQEPNREAIPESYQEPMQEVVQDSFQERPPEVEASQEGPKEAVPQGIPHGTSPKRVRIFEGGFKSNEAYTYVRGRGRGKYVCEECGIRCKKPSMLKKHIRTHTDLRPFSCHHCCFAFKTKGNLTKHMKSKAHHKKCTELGILPVPTTVDDSTQVDADTLARQEQQQREISEEDDEDDDEDDEDDDEDDEEDDEDDEDEEEDEEEEEEEEDDEGRPMLLGPVHGSGAEAAEEQEAAHSLLHLSAAPEHAWPLPRPPCEPHRPRSLSMDLHERGPPEEPARRYSMSSLGRDEGPMDLSTARQRRLEILPGGIVSGQNVRSFSRLALEGEPASEEGRCSICHKSFARASQLRMHVNIHYFERPFRCEACAVSFRTRGHLQKHRRSVSHYNRLNMNLTFGTPTAENPRPFKCEDCKIAFRIHGHLAKHLRSKMHILKLECLGKLPFGTYAEMERSGINLNEIDTSDCDHSLESLQVLAQKMSGVSSPEEPAPPHEERWEGGALRPCPLCGRLLKSAKSLQVHLHCDHQEAEPCCSICQRHFPSQAQLQQHLVTHAQPRPYVCDRCDAGFTSAPLLANHRRCSHPEAVL</sequence>
<gene>
    <name evidence="1" type="ORF">HPB47_002215</name>
</gene>
<proteinExistence type="predicted"/>